<sequence length="204" mass="23306">MKKLLILCFVLAINLTFAQENSATFLTVLHKESKNALLITNNNDKMIGFQEIVPVDFETKKIIDEAKFSLNDFNDKSLNALLLELDKKNKIEFFIVEKISTDINKTSTKKSFIITTNKDFIDQLITAKIVQEGLLNESVNYGDRDIEIFKNYSESKDILNVTYKITSSTQLQIGNNIIPFIKKPFKTEIDKTLVNSLNLLAINF</sequence>
<keyword evidence="3" id="KW-1185">Reference proteome</keyword>
<dbReference type="STRING" id="1774273.LPB03_05970"/>
<evidence type="ECO:0000256" key="1">
    <source>
        <dbReference type="SAM" id="SignalP"/>
    </source>
</evidence>
<evidence type="ECO:0008006" key="4">
    <source>
        <dbReference type="Google" id="ProtNLM"/>
    </source>
</evidence>
<evidence type="ECO:0000313" key="3">
    <source>
        <dbReference type="Proteomes" id="UP000092584"/>
    </source>
</evidence>
<accession>A0A1B8TWE3</accession>
<dbReference type="Proteomes" id="UP000092584">
    <property type="component" value="Unassembled WGS sequence"/>
</dbReference>
<organism evidence="2 3">
    <name type="scientific">Polaribacter vadi</name>
    <dbReference type="NCBI Taxonomy" id="1774273"/>
    <lineage>
        <taxon>Bacteria</taxon>
        <taxon>Pseudomonadati</taxon>
        <taxon>Bacteroidota</taxon>
        <taxon>Flavobacteriia</taxon>
        <taxon>Flavobacteriales</taxon>
        <taxon>Flavobacteriaceae</taxon>
    </lineage>
</organism>
<dbReference type="RefSeq" id="WP_065318803.1">
    <property type="nucleotide sequence ID" value="NZ_CP017477.1"/>
</dbReference>
<evidence type="ECO:0000313" key="2">
    <source>
        <dbReference type="EMBL" id="OBY64051.1"/>
    </source>
</evidence>
<protein>
    <recommendedName>
        <fullName evidence="4">Lipid/polyisoprenoid-binding YceI-like domain-containing protein</fullName>
    </recommendedName>
</protein>
<dbReference type="KEGG" id="pob:LPB03_05970"/>
<keyword evidence="1" id="KW-0732">Signal</keyword>
<dbReference type="EMBL" id="LSFM01000022">
    <property type="protein sequence ID" value="OBY64051.1"/>
    <property type="molecule type" value="Genomic_DNA"/>
</dbReference>
<feature type="signal peptide" evidence="1">
    <location>
        <begin position="1"/>
        <end position="18"/>
    </location>
</feature>
<name>A0A1B8TWE3_9FLAO</name>
<comment type="caution">
    <text evidence="2">The sequence shown here is derived from an EMBL/GenBank/DDBJ whole genome shotgun (WGS) entry which is preliminary data.</text>
</comment>
<reference evidence="3" key="1">
    <citation type="submission" date="2016-02" db="EMBL/GenBank/DDBJ databases">
        <authorList>
            <person name="Shin S.-K."/>
            <person name="Yi H."/>
            <person name="Kim E."/>
        </authorList>
    </citation>
    <scope>NUCLEOTIDE SEQUENCE [LARGE SCALE GENOMIC DNA]</scope>
    <source>
        <strain evidence="3">LPB0003</strain>
    </source>
</reference>
<feature type="chain" id="PRO_5008615678" description="Lipid/polyisoprenoid-binding YceI-like domain-containing protein" evidence="1">
    <location>
        <begin position="19"/>
        <end position="204"/>
    </location>
</feature>
<gene>
    <name evidence="2" type="ORF">LPB3_06520</name>
</gene>
<dbReference type="OrthoDB" id="1203247at2"/>
<dbReference type="AlphaFoldDB" id="A0A1B8TWE3"/>
<proteinExistence type="predicted"/>